<feature type="transmembrane region" description="Helical" evidence="1">
    <location>
        <begin position="35"/>
        <end position="53"/>
    </location>
</feature>
<reference evidence="2" key="2">
    <citation type="submission" date="2021-04" db="EMBL/GenBank/DDBJ databases">
        <authorList>
            <person name="Gilroy R."/>
        </authorList>
    </citation>
    <scope>NUCLEOTIDE SEQUENCE</scope>
    <source>
        <strain evidence="2">ChiHecec3B27-8219</strain>
    </source>
</reference>
<feature type="transmembrane region" description="Helical" evidence="1">
    <location>
        <begin position="74"/>
        <end position="90"/>
    </location>
</feature>
<accession>A0A9D2G044</accession>
<dbReference type="Proteomes" id="UP000824055">
    <property type="component" value="Unassembled WGS sequence"/>
</dbReference>
<organism evidence="2 3">
    <name type="scientific">Candidatus Prevotella avicola</name>
    <dbReference type="NCBI Taxonomy" id="2838738"/>
    <lineage>
        <taxon>Bacteria</taxon>
        <taxon>Pseudomonadati</taxon>
        <taxon>Bacteroidota</taxon>
        <taxon>Bacteroidia</taxon>
        <taxon>Bacteroidales</taxon>
        <taxon>Prevotellaceae</taxon>
        <taxon>Prevotella</taxon>
    </lineage>
</organism>
<reference evidence="2" key="1">
    <citation type="journal article" date="2021" name="PeerJ">
        <title>Extensive microbial diversity within the chicken gut microbiome revealed by metagenomics and culture.</title>
        <authorList>
            <person name="Gilroy R."/>
            <person name="Ravi A."/>
            <person name="Getino M."/>
            <person name="Pursley I."/>
            <person name="Horton D.L."/>
            <person name="Alikhan N.F."/>
            <person name="Baker D."/>
            <person name="Gharbi K."/>
            <person name="Hall N."/>
            <person name="Watson M."/>
            <person name="Adriaenssens E.M."/>
            <person name="Foster-Nyarko E."/>
            <person name="Jarju S."/>
            <person name="Secka A."/>
            <person name="Antonio M."/>
            <person name="Oren A."/>
            <person name="Chaudhuri R.R."/>
            <person name="La Ragione R."/>
            <person name="Hildebrand F."/>
            <person name="Pallen M.J."/>
        </authorList>
    </citation>
    <scope>NUCLEOTIDE SEQUENCE</scope>
    <source>
        <strain evidence="2">ChiHecec3B27-8219</strain>
    </source>
</reference>
<proteinExistence type="predicted"/>
<keyword evidence="1" id="KW-1133">Transmembrane helix</keyword>
<dbReference type="EMBL" id="DXBE01000057">
    <property type="protein sequence ID" value="HIZ69777.1"/>
    <property type="molecule type" value="Genomic_DNA"/>
</dbReference>
<keyword evidence="1" id="KW-0472">Membrane</keyword>
<evidence type="ECO:0000256" key="1">
    <source>
        <dbReference type="SAM" id="Phobius"/>
    </source>
</evidence>
<evidence type="ECO:0000313" key="3">
    <source>
        <dbReference type="Proteomes" id="UP000824055"/>
    </source>
</evidence>
<name>A0A9D2G044_9BACT</name>
<sequence>MNENKYLKIFSILGFLAFAAVSCWATAESLHLLLSTWPLVICWIVTIGFFFIASWGTKMIVDSFNQQIYMEKRGAHLVAGILLVLVFWLLCSMPTNTHTFFYRTVINDKVTNDIATTQGYLAQIKDNTVTEGRIQLRCAEVKNKVEVKLGELKAEIMNEANPGFGPQSEKILRDFAELLGVAKVEPLSKRGTSQQDRQKLYDAYRTKIYILLESRLINIVKEMTPANKNYQKEANKDYKNLELVKKYINDGTLDLNNADDIKQICDKLNAGYATIRNYKQFVDFKNEIDEIAYTSPNAVTKVKRLTSVFDVWMDFFNGEYAGHGFLFWIIISVLVDVAAFIFFDIAFKKR</sequence>
<dbReference type="AlphaFoldDB" id="A0A9D2G044"/>
<feature type="transmembrane region" description="Helical" evidence="1">
    <location>
        <begin position="325"/>
        <end position="347"/>
    </location>
</feature>
<keyword evidence="1" id="KW-0812">Transmembrane</keyword>
<dbReference type="PROSITE" id="PS51257">
    <property type="entry name" value="PROKAR_LIPOPROTEIN"/>
    <property type="match status" value="1"/>
</dbReference>
<comment type="caution">
    <text evidence="2">The sequence shown here is derived from an EMBL/GenBank/DDBJ whole genome shotgun (WGS) entry which is preliminary data.</text>
</comment>
<evidence type="ECO:0000313" key="2">
    <source>
        <dbReference type="EMBL" id="HIZ69777.1"/>
    </source>
</evidence>
<gene>
    <name evidence="2" type="ORF">H9966_07860</name>
</gene>
<protein>
    <submittedName>
        <fullName evidence="2">Uncharacterized protein</fullName>
    </submittedName>
</protein>